<dbReference type="GO" id="GO:0098552">
    <property type="term" value="C:side of membrane"/>
    <property type="evidence" value="ECO:0007669"/>
    <property type="project" value="UniProtKB-KW"/>
</dbReference>
<evidence type="ECO:0000256" key="4">
    <source>
        <dbReference type="ARBA" id="ARBA00022729"/>
    </source>
</evidence>
<feature type="transmembrane region" description="Helical" evidence="9">
    <location>
        <begin position="124"/>
        <end position="145"/>
    </location>
</feature>
<feature type="signal peptide" evidence="10">
    <location>
        <begin position="1"/>
        <end position="19"/>
    </location>
</feature>
<dbReference type="InterPro" id="IPR050975">
    <property type="entry name" value="Sleep_regulator"/>
</dbReference>
<keyword evidence="5 9" id="KW-1133">Transmembrane helix</keyword>
<organism evidence="11 12">
    <name type="scientific">Henosepilachna vigintioctopunctata</name>
    <dbReference type="NCBI Taxonomy" id="420089"/>
    <lineage>
        <taxon>Eukaryota</taxon>
        <taxon>Metazoa</taxon>
        <taxon>Ecdysozoa</taxon>
        <taxon>Arthropoda</taxon>
        <taxon>Hexapoda</taxon>
        <taxon>Insecta</taxon>
        <taxon>Pterygota</taxon>
        <taxon>Neoptera</taxon>
        <taxon>Endopterygota</taxon>
        <taxon>Coleoptera</taxon>
        <taxon>Polyphaga</taxon>
        <taxon>Cucujiformia</taxon>
        <taxon>Coccinelloidea</taxon>
        <taxon>Coccinellidae</taxon>
        <taxon>Epilachninae</taxon>
        <taxon>Epilachnini</taxon>
        <taxon>Henosepilachna</taxon>
    </lineage>
</organism>
<accession>A0AAW1UKT1</accession>
<dbReference type="GO" id="GO:0032222">
    <property type="term" value="P:regulation of synaptic transmission, cholinergic"/>
    <property type="evidence" value="ECO:0007669"/>
    <property type="project" value="InterPro"/>
</dbReference>
<feature type="chain" id="PRO_5043553573" description="Protein quiver" evidence="10">
    <location>
        <begin position="20"/>
        <end position="147"/>
    </location>
</feature>
<keyword evidence="2" id="KW-0336">GPI-anchor</keyword>
<keyword evidence="8" id="KW-0449">Lipoprotein</keyword>
<evidence type="ECO:0000313" key="12">
    <source>
        <dbReference type="Proteomes" id="UP001431783"/>
    </source>
</evidence>
<proteinExistence type="predicted"/>
<keyword evidence="6 9" id="KW-0472">Membrane</keyword>
<dbReference type="InterPro" id="IPR031424">
    <property type="entry name" value="QVR-like"/>
</dbReference>
<evidence type="ECO:0000256" key="8">
    <source>
        <dbReference type="ARBA" id="ARBA00023288"/>
    </source>
</evidence>
<evidence type="ECO:0000256" key="9">
    <source>
        <dbReference type="SAM" id="Phobius"/>
    </source>
</evidence>
<dbReference type="Pfam" id="PF17064">
    <property type="entry name" value="QVR"/>
    <property type="match status" value="1"/>
</dbReference>
<name>A0AAW1UKT1_9CUCU</name>
<comment type="caution">
    <text evidence="11">The sequence shown here is derived from an EMBL/GenBank/DDBJ whole genome shotgun (WGS) entry which is preliminary data.</text>
</comment>
<evidence type="ECO:0000256" key="10">
    <source>
        <dbReference type="SAM" id="SignalP"/>
    </source>
</evidence>
<evidence type="ECO:0000313" key="11">
    <source>
        <dbReference type="EMBL" id="KAK9883328.1"/>
    </source>
</evidence>
<dbReference type="AlphaFoldDB" id="A0AAW1UKT1"/>
<evidence type="ECO:0008006" key="13">
    <source>
        <dbReference type="Google" id="ProtNLM"/>
    </source>
</evidence>
<reference evidence="11 12" key="1">
    <citation type="submission" date="2023-03" db="EMBL/GenBank/DDBJ databases">
        <title>Genome insight into feeding habits of ladybird beetles.</title>
        <authorList>
            <person name="Li H.-S."/>
            <person name="Huang Y.-H."/>
            <person name="Pang H."/>
        </authorList>
    </citation>
    <scope>NUCLEOTIDE SEQUENCE [LARGE SCALE GENOMIC DNA]</scope>
    <source>
        <strain evidence="11">SYSU_2023b</strain>
        <tissue evidence="11">Whole body</tissue>
    </source>
</reference>
<protein>
    <recommendedName>
        <fullName evidence="13">Protein quiver</fullName>
    </recommendedName>
</protein>
<comment type="subcellular location">
    <subcellularLocation>
        <location evidence="1">Membrane</location>
        <topology evidence="1">Lipid-anchor</topology>
        <topology evidence="1">GPI-anchor</topology>
    </subcellularLocation>
</comment>
<dbReference type="SUPFAM" id="SSF57302">
    <property type="entry name" value="Snake toxin-like"/>
    <property type="match status" value="1"/>
</dbReference>
<evidence type="ECO:0000256" key="1">
    <source>
        <dbReference type="ARBA" id="ARBA00004589"/>
    </source>
</evidence>
<gene>
    <name evidence="11" type="ORF">WA026_001506</name>
</gene>
<evidence type="ECO:0000256" key="6">
    <source>
        <dbReference type="ARBA" id="ARBA00023136"/>
    </source>
</evidence>
<evidence type="ECO:0000256" key="2">
    <source>
        <dbReference type="ARBA" id="ARBA00022622"/>
    </source>
</evidence>
<dbReference type="Proteomes" id="UP001431783">
    <property type="component" value="Unassembled WGS sequence"/>
</dbReference>
<keyword evidence="4 10" id="KW-0732">Signal</keyword>
<keyword evidence="7" id="KW-0325">Glycoprotein</keyword>
<dbReference type="InterPro" id="IPR045860">
    <property type="entry name" value="Snake_toxin-like_sf"/>
</dbReference>
<dbReference type="PANTHER" id="PTHR33562">
    <property type="entry name" value="ATILLA, ISOFORM B-RELATED-RELATED"/>
    <property type="match status" value="1"/>
</dbReference>
<evidence type="ECO:0000256" key="3">
    <source>
        <dbReference type="ARBA" id="ARBA00022692"/>
    </source>
</evidence>
<evidence type="ECO:0000256" key="5">
    <source>
        <dbReference type="ARBA" id="ARBA00022989"/>
    </source>
</evidence>
<dbReference type="GO" id="GO:0030431">
    <property type="term" value="P:sleep"/>
    <property type="evidence" value="ECO:0007669"/>
    <property type="project" value="InterPro"/>
</dbReference>
<evidence type="ECO:0000256" key="7">
    <source>
        <dbReference type="ARBA" id="ARBA00023180"/>
    </source>
</evidence>
<keyword evidence="12" id="KW-1185">Reference proteome</keyword>
<sequence length="147" mass="16859">MKRLLLILTLLGYSREGITLSCYQCNSDTDPHCLSEEVLDIYLTPCPPPRSNHTGLKTISFCSNLQQWLYFTKKARYSVVRGCTHYHKFKEICSTVKDGDSFQRICVCNTEGCNSALPLQLSKYIWFASLSLVILHLYFLFVSLFPT</sequence>
<dbReference type="EMBL" id="JARQZJ010000091">
    <property type="protein sequence ID" value="KAK9883328.1"/>
    <property type="molecule type" value="Genomic_DNA"/>
</dbReference>
<keyword evidence="3 9" id="KW-0812">Transmembrane</keyword>